<reference evidence="2 3" key="1">
    <citation type="journal article" date="2018" name="PLoS ONE">
        <title>The draft genome of Kipferlia bialata reveals reductive genome evolution in fornicate parasites.</title>
        <authorList>
            <person name="Tanifuji G."/>
            <person name="Takabayashi S."/>
            <person name="Kume K."/>
            <person name="Takagi M."/>
            <person name="Nakayama T."/>
            <person name="Kamikawa R."/>
            <person name="Inagaki Y."/>
            <person name="Hashimoto T."/>
        </authorList>
    </citation>
    <scope>NUCLEOTIDE SEQUENCE [LARGE SCALE GENOMIC DNA]</scope>
    <source>
        <strain evidence="2">NY0173</strain>
    </source>
</reference>
<feature type="region of interest" description="Disordered" evidence="1">
    <location>
        <begin position="390"/>
        <end position="431"/>
    </location>
</feature>
<feature type="compositionally biased region" description="Acidic residues" evidence="1">
    <location>
        <begin position="394"/>
        <end position="431"/>
    </location>
</feature>
<evidence type="ECO:0000313" key="3">
    <source>
        <dbReference type="Proteomes" id="UP000265618"/>
    </source>
</evidence>
<dbReference type="EMBL" id="BDIP01005065">
    <property type="protein sequence ID" value="GCA63794.1"/>
    <property type="molecule type" value="Genomic_DNA"/>
</dbReference>
<sequence length="431" mass="48184">LVYWCMSMSLKEPYSYDDAHLEQGEAMRVRFCSLPFPSSNEVTGVSIYDVQTLLGFGGTYVLMTTKDDTEEITEYRYDVSNLFRGGSLHALPVANVTLLDCAYPSSPVLINGSLARYVVEEEDNSYGFGDGCFRCVVTQDMVKPLSRPKVRSGYSTQFISDDREMVPLPRGLTMRITKYMYHPIACALEEECVFIPREKGYLQATGACLYNPETDVWTEDGEPCPDFGNSYAHTVVDDTLYVFSDHNDEGIWTYTLKEGWIDEGYLHENVAGVSFAQTLGRLILLGCDSGIYLYDTISGDWSRIEENPDPEPTSNSNSVVGACITDNTMLCLNAQPLVDTEERQLRASVVTINESLLYPSSEMGWGRLLEWDEDWRVTLGLDMGTESHTAIEGDMSDSESDSQETDVLTDTESDTSDQDTDTDISDTDSYV</sequence>
<evidence type="ECO:0000256" key="1">
    <source>
        <dbReference type="SAM" id="MobiDB-lite"/>
    </source>
</evidence>
<dbReference type="AlphaFoldDB" id="A0A391NQM2"/>
<dbReference type="InterPro" id="IPR015915">
    <property type="entry name" value="Kelch-typ_b-propeller"/>
</dbReference>
<dbReference type="Proteomes" id="UP000265618">
    <property type="component" value="Unassembled WGS sequence"/>
</dbReference>
<name>A0A391NQM2_9EUKA</name>
<protein>
    <submittedName>
        <fullName evidence="2">Uncharacterized protein</fullName>
    </submittedName>
</protein>
<dbReference type="InterPro" id="IPR011043">
    <property type="entry name" value="Gal_Oxase/kelch_b-propeller"/>
</dbReference>
<accession>A0A391NQM2</accession>
<dbReference type="Gene3D" id="2.120.10.80">
    <property type="entry name" value="Kelch-type beta propeller"/>
    <property type="match status" value="1"/>
</dbReference>
<keyword evidence="3" id="KW-1185">Reference proteome</keyword>
<dbReference type="SUPFAM" id="SSF50965">
    <property type="entry name" value="Galactose oxidase, central domain"/>
    <property type="match status" value="1"/>
</dbReference>
<organism evidence="2 3">
    <name type="scientific">Kipferlia bialata</name>
    <dbReference type="NCBI Taxonomy" id="797122"/>
    <lineage>
        <taxon>Eukaryota</taxon>
        <taxon>Metamonada</taxon>
        <taxon>Carpediemonas-like organisms</taxon>
        <taxon>Kipferlia</taxon>
    </lineage>
</organism>
<comment type="caution">
    <text evidence="2">The sequence shown here is derived from an EMBL/GenBank/DDBJ whole genome shotgun (WGS) entry which is preliminary data.</text>
</comment>
<gene>
    <name evidence="2" type="ORF">KIPB_011932</name>
</gene>
<proteinExistence type="predicted"/>
<feature type="non-terminal residue" evidence="2">
    <location>
        <position position="1"/>
    </location>
</feature>
<evidence type="ECO:0000313" key="2">
    <source>
        <dbReference type="EMBL" id="GCA63794.1"/>
    </source>
</evidence>